<dbReference type="PANTHER" id="PTHR43244:SF1">
    <property type="entry name" value="5,10-METHYLENETETRAHYDROMETHANOPTERIN REDUCTASE"/>
    <property type="match status" value="1"/>
</dbReference>
<dbReference type="Pfam" id="PF00296">
    <property type="entry name" value="Bac_luciferase"/>
    <property type="match status" value="1"/>
</dbReference>
<dbReference type="SUPFAM" id="SSF51679">
    <property type="entry name" value="Bacterial luciferase-like"/>
    <property type="match status" value="1"/>
</dbReference>
<keyword evidence="1" id="KW-0560">Oxidoreductase</keyword>
<sequence>MATIGFHASHEQIPPEQLLRDVEHAQRAGFGAAMCSDHLEPWSPHQGHSGFALSWLGAALATTDLPFGFVHAPGRRYHPVVTAQATATLARMFPGRIWTALGSGQKLNERAVTPDWPAKEHRQWFLESSFDAVRRLHGGEEVSCREPFHADRARVWDPPEVLPALRVAALTPATVRRFAPLADGFITVQQPLEDLRRMLEAWREAGGTGRTALQVHLSWAPSPEQARAIAFDQWRTNVFDPVTMAELASPQDYLRKAVQEDVGDEQIAGAVNVSADLGRHAQWLHEYADLGFDEIYLHHVGQEQGRFLDAFGETVLPQLAQA</sequence>
<accession>A0A0A6YB70</accession>
<dbReference type="CDD" id="cd01097">
    <property type="entry name" value="Tetrahydromethanopterin_reductase"/>
    <property type="match status" value="1"/>
</dbReference>
<dbReference type="NCBIfam" id="TIGR03557">
    <property type="entry name" value="F420_G6P_family"/>
    <property type="match status" value="1"/>
</dbReference>
<name>A0A0A6YB70_KOCRO</name>
<evidence type="ECO:0000256" key="1">
    <source>
        <dbReference type="ARBA" id="ARBA00023002"/>
    </source>
</evidence>
<feature type="domain" description="Luciferase-like" evidence="2">
    <location>
        <begin position="9"/>
        <end position="294"/>
    </location>
</feature>
<dbReference type="OrthoDB" id="180193at2"/>
<dbReference type="InterPro" id="IPR011251">
    <property type="entry name" value="Luciferase-like_dom"/>
</dbReference>
<keyword evidence="4" id="KW-1185">Reference proteome</keyword>
<dbReference type="PANTHER" id="PTHR43244">
    <property type="match status" value="1"/>
</dbReference>
<dbReference type="Proteomes" id="UP000030466">
    <property type="component" value="Unassembled WGS sequence"/>
</dbReference>
<organism evidence="3 4">
    <name type="scientific">Kocuria rosea subsp. polaris</name>
    <dbReference type="NCBI Taxonomy" id="136273"/>
    <lineage>
        <taxon>Bacteria</taxon>
        <taxon>Bacillati</taxon>
        <taxon>Actinomycetota</taxon>
        <taxon>Actinomycetes</taxon>
        <taxon>Micrococcales</taxon>
        <taxon>Micrococcaceae</taxon>
        <taxon>Kocuria</taxon>
    </lineage>
</organism>
<comment type="caution">
    <text evidence="3">The sequence shown here is derived from an EMBL/GenBank/DDBJ whole genome shotgun (WGS) entry which is preliminary data.</text>
</comment>
<dbReference type="RefSeq" id="WP_035929077.1">
    <property type="nucleotide sequence ID" value="NZ_JSUH01000014.1"/>
</dbReference>
<evidence type="ECO:0000259" key="2">
    <source>
        <dbReference type="Pfam" id="PF00296"/>
    </source>
</evidence>
<evidence type="ECO:0000313" key="3">
    <source>
        <dbReference type="EMBL" id="KHD96627.1"/>
    </source>
</evidence>
<dbReference type="Gene3D" id="3.20.20.30">
    <property type="entry name" value="Luciferase-like domain"/>
    <property type="match status" value="1"/>
</dbReference>
<dbReference type="InterPro" id="IPR023907">
    <property type="entry name" value="Non-F420_Flavin_OxRdtase"/>
</dbReference>
<dbReference type="InterPro" id="IPR050564">
    <property type="entry name" value="F420-G6PD/mer"/>
</dbReference>
<gene>
    <name evidence="3" type="ORF">GY22_14280</name>
</gene>
<protein>
    <submittedName>
        <fullName evidence="3">5,10-methylene tetrahydromethanopterin reductase</fullName>
    </submittedName>
</protein>
<dbReference type="InterPro" id="IPR036661">
    <property type="entry name" value="Luciferase-like_sf"/>
</dbReference>
<dbReference type="EMBL" id="JSUH01000014">
    <property type="protein sequence ID" value="KHD96627.1"/>
    <property type="molecule type" value="Genomic_DNA"/>
</dbReference>
<dbReference type="GO" id="GO:0016705">
    <property type="term" value="F:oxidoreductase activity, acting on paired donors, with incorporation or reduction of molecular oxygen"/>
    <property type="evidence" value="ECO:0007669"/>
    <property type="project" value="InterPro"/>
</dbReference>
<proteinExistence type="predicted"/>
<dbReference type="InterPro" id="IPR019945">
    <property type="entry name" value="F420_G6P_DH-rel"/>
</dbReference>
<evidence type="ECO:0000313" key="4">
    <source>
        <dbReference type="Proteomes" id="UP000030466"/>
    </source>
</evidence>
<reference evidence="3 4" key="1">
    <citation type="journal article" date="2003" name="Int. J. Syst. Evol. Microbiol.">
        <title>Kocuria polaris sp. nov., an orange-pigmented psychrophilic bacterium isolated from an Antarctic cyanobacterial mat sample.</title>
        <authorList>
            <person name="Reddy G.S."/>
            <person name="Prakash J.S."/>
            <person name="Prabahar V."/>
            <person name="Matsumoto G.I."/>
            <person name="Stackebrandt E."/>
            <person name="Shivaji S."/>
        </authorList>
    </citation>
    <scope>NUCLEOTIDE SEQUENCE [LARGE SCALE GENOMIC DNA]</scope>
    <source>
        <strain evidence="3 4">CMS 76or</strain>
    </source>
</reference>
<dbReference type="NCBIfam" id="TIGR03885">
    <property type="entry name" value="flavin_revert"/>
    <property type="match status" value="1"/>
</dbReference>
<dbReference type="AlphaFoldDB" id="A0A0A6YB70"/>